<dbReference type="InterPro" id="IPR000415">
    <property type="entry name" value="Nitroreductase-like"/>
</dbReference>
<name>A0A0D6MH89_9PROT</name>
<gene>
    <name evidence="2" type="ORF">Tasa_002_095</name>
</gene>
<keyword evidence="3" id="KW-1185">Reference proteome</keyword>
<evidence type="ECO:0000313" key="2">
    <source>
        <dbReference type="EMBL" id="GAN52815.1"/>
    </source>
</evidence>
<accession>A0A0D6MH89</accession>
<dbReference type="InterPro" id="IPR029479">
    <property type="entry name" value="Nitroreductase"/>
</dbReference>
<dbReference type="Pfam" id="PF00881">
    <property type="entry name" value="Nitroreductase"/>
    <property type="match status" value="1"/>
</dbReference>
<dbReference type="PANTHER" id="PTHR43543">
    <property type="entry name" value="MALONIC SEMIALDEHYDE REDUCTASE RUTE-RELATED"/>
    <property type="match status" value="1"/>
</dbReference>
<dbReference type="NCBIfam" id="NF003768">
    <property type="entry name" value="PRK05365.1"/>
    <property type="match status" value="1"/>
</dbReference>
<dbReference type="EMBL" id="BALE01000002">
    <property type="protein sequence ID" value="GAN52815.1"/>
    <property type="molecule type" value="Genomic_DNA"/>
</dbReference>
<protein>
    <recommendedName>
        <fullName evidence="1">Nitroreductase domain-containing protein</fullName>
    </recommendedName>
</protein>
<dbReference type="GO" id="GO:0016491">
    <property type="term" value="F:oxidoreductase activity"/>
    <property type="evidence" value="ECO:0007669"/>
    <property type="project" value="InterPro"/>
</dbReference>
<evidence type="ECO:0000259" key="1">
    <source>
        <dbReference type="Pfam" id="PF00881"/>
    </source>
</evidence>
<dbReference type="STRING" id="1231623.Tasa_002_095"/>
<reference evidence="2 3" key="1">
    <citation type="submission" date="2012-10" db="EMBL/GenBank/DDBJ databases">
        <title>Genome sequencing of Tanticharoenia sakaeratensis NBRC 103193.</title>
        <authorList>
            <person name="Azuma Y."/>
            <person name="Hadano H."/>
            <person name="Hirakawa H."/>
            <person name="Matsushita K."/>
        </authorList>
    </citation>
    <scope>NUCLEOTIDE SEQUENCE [LARGE SCALE GENOMIC DNA]</scope>
    <source>
        <strain evidence="2 3">NBRC 103193</strain>
    </source>
</reference>
<sequence>MTSSDGLSSDIAADAALVADAPDAAVKGTMSTGSAPPSGPIDDAALDALFRRARTPRSWADRPVGAETLAALYDLVKMGPTSGNCMPARFVFVVSEDARARLRPALSAGNVVHCLAAPVVAIVCHDPLFFEHLPNLNDEPGLRDWFAGDVGLAEETAFRNGTLQGAYLLMAARALGLAAAPMSGFDAYQVEDALLAGTGWRANFLIALGYAGDETERPRAPRLDFDTTCLCL</sequence>
<dbReference type="PANTHER" id="PTHR43543:SF1">
    <property type="entry name" value="MALONIC SEMIALDEHYDE REDUCTASE RUTE-RELATED"/>
    <property type="match status" value="1"/>
</dbReference>
<dbReference type="Gene3D" id="3.40.109.10">
    <property type="entry name" value="NADH Oxidase"/>
    <property type="match status" value="1"/>
</dbReference>
<dbReference type="Proteomes" id="UP000032679">
    <property type="component" value="Unassembled WGS sequence"/>
</dbReference>
<dbReference type="AlphaFoldDB" id="A0A0D6MH89"/>
<feature type="domain" description="Nitroreductase" evidence="1">
    <location>
        <begin position="52"/>
        <end position="210"/>
    </location>
</feature>
<comment type="caution">
    <text evidence="2">The sequence shown here is derived from an EMBL/GenBank/DDBJ whole genome shotgun (WGS) entry which is preliminary data.</text>
</comment>
<organism evidence="2 3">
    <name type="scientific">Tanticharoenia sakaeratensis NBRC 103193</name>
    <dbReference type="NCBI Taxonomy" id="1231623"/>
    <lineage>
        <taxon>Bacteria</taxon>
        <taxon>Pseudomonadati</taxon>
        <taxon>Pseudomonadota</taxon>
        <taxon>Alphaproteobacteria</taxon>
        <taxon>Acetobacterales</taxon>
        <taxon>Acetobacteraceae</taxon>
        <taxon>Tanticharoenia</taxon>
    </lineage>
</organism>
<proteinExistence type="predicted"/>
<dbReference type="SUPFAM" id="SSF55469">
    <property type="entry name" value="FMN-dependent nitroreductase-like"/>
    <property type="match status" value="1"/>
</dbReference>
<dbReference type="InterPro" id="IPR050461">
    <property type="entry name" value="Nitroreductase_HadB/RutE"/>
</dbReference>
<evidence type="ECO:0000313" key="3">
    <source>
        <dbReference type="Proteomes" id="UP000032679"/>
    </source>
</evidence>